<protein>
    <recommendedName>
        <fullName evidence="1">DUF2272 domain-containing protein</fullName>
    </recommendedName>
</protein>
<evidence type="ECO:0000313" key="2">
    <source>
        <dbReference type="EMBL" id="EHD15066.1"/>
    </source>
</evidence>
<proteinExistence type="predicted"/>
<dbReference type="PROSITE" id="PS51257">
    <property type="entry name" value="PROKAR_LIPOPROTEIN"/>
    <property type="match status" value="1"/>
</dbReference>
<dbReference type="Proteomes" id="UP000005939">
    <property type="component" value="Unassembled WGS sequence"/>
</dbReference>
<evidence type="ECO:0000313" key="3">
    <source>
        <dbReference type="Proteomes" id="UP000005939"/>
    </source>
</evidence>
<dbReference type="PATRIC" id="fig|1088868.3.peg.48"/>
<dbReference type="EMBL" id="AGFR01000001">
    <property type="protein sequence ID" value="EHD15066.1"/>
    <property type="molecule type" value="Genomic_DNA"/>
</dbReference>
<dbReference type="STRING" id="1088868.CIN_00480"/>
<dbReference type="InterPro" id="IPR019262">
    <property type="entry name" value="DUF2272"/>
</dbReference>
<reference evidence="2 3" key="1">
    <citation type="submission" date="2011-10" db="EMBL/GenBank/DDBJ databases">
        <title>Genome Sequence of Commensalibacter intestini A911, isolated from Drosophila gut.</title>
        <authorList>
            <person name="Lee W.-J."/>
            <person name="Kim E.-K."/>
        </authorList>
    </citation>
    <scope>NUCLEOTIDE SEQUENCE [LARGE SCALE GENOMIC DNA]</scope>
    <source>
        <strain evidence="2 3">A911</strain>
    </source>
</reference>
<accession>G6EXF2</accession>
<sequence length="304" mass="33464">MVDYKMLRKLSPFLLLGLLTACGGPPAGQVRPVQGGSIYSQQQQQQANSYYDDRVPDFATKNFEPFARQEVVAIAMREWRLFGQPVVDYDPSQHPDPTIPDFKAERMPGLWERVGEYWWIGMDPGMAEGSYTGKHNSNGSVFDFRNDGHYAWSAAFISYVMRIAGANNRFPYSPNHSTYINAAASGDSPILRAQDPGAYAPKLGDMICTARGKNRDSIRFSSLPTSYGFPAHCGIVVAVDESGQPFGRQISIIGGNVDDSVALTHVPVDTTGKIAAPDGTSYDTRYPWCVVLEVLYDAEAVTNK</sequence>
<feature type="domain" description="DUF2272" evidence="1">
    <location>
        <begin position="105"/>
        <end position="294"/>
    </location>
</feature>
<gene>
    <name evidence="2" type="ORF">CIN_00480</name>
</gene>
<organism evidence="2 3">
    <name type="scientific">Commensalibacter intestini A911</name>
    <dbReference type="NCBI Taxonomy" id="1088868"/>
    <lineage>
        <taxon>Bacteria</taxon>
        <taxon>Pseudomonadati</taxon>
        <taxon>Pseudomonadota</taxon>
        <taxon>Alphaproteobacteria</taxon>
        <taxon>Acetobacterales</taxon>
        <taxon>Acetobacteraceae</taxon>
    </lineage>
</organism>
<comment type="caution">
    <text evidence="2">The sequence shown here is derived from an EMBL/GenBank/DDBJ whole genome shotgun (WGS) entry which is preliminary data.</text>
</comment>
<evidence type="ECO:0000259" key="1">
    <source>
        <dbReference type="Pfam" id="PF10030"/>
    </source>
</evidence>
<dbReference type="eggNOG" id="COG4322">
    <property type="taxonomic scope" value="Bacteria"/>
</dbReference>
<dbReference type="Pfam" id="PF10030">
    <property type="entry name" value="DUF2272"/>
    <property type="match status" value="1"/>
</dbReference>
<dbReference type="AlphaFoldDB" id="G6EXF2"/>
<name>G6EXF2_9PROT</name>